<evidence type="ECO:0000313" key="4">
    <source>
        <dbReference type="Proteomes" id="UP000234275"/>
    </source>
</evidence>
<dbReference type="AlphaFoldDB" id="A0A2I2FSQ6"/>
<evidence type="ECO:0000256" key="1">
    <source>
        <dbReference type="ARBA" id="ARBA00022801"/>
    </source>
</evidence>
<dbReference type="SUPFAM" id="SSF53474">
    <property type="entry name" value="alpha/beta-Hydrolases"/>
    <property type="match status" value="1"/>
</dbReference>
<comment type="caution">
    <text evidence="3">The sequence shown here is derived from an EMBL/GenBank/DDBJ whole genome shotgun (WGS) entry which is preliminary data.</text>
</comment>
<dbReference type="PANTHER" id="PTHR48070">
    <property type="entry name" value="ESTERASE OVCA2"/>
    <property type="match status" value="1"/>
</dbReference>
<protein>
    <recommendedName>
        <fullName evidence="2">Serine hydrolase domain-containing protein</fullName>
    </recommendedName>
</protein>
<dbReference type="GO" id="GO:0016787">
    <property type="term" value="F:hydrolase activity"/>
    <property type="evidence" value="ECO:0007669"/>
    <property type="project" value="UniProtKB-KW"/>
</dbReference>
<feature type="domain" description="Serine hydrolase" evidence="2">
    <location>
        <begin position="2"/>
        <end position="222"/>
    </location>
</feature>
<gene>
    <name evidence="3" type="ORF">P170DRAFT_430692</name>
</gene>
<dbReference type="OrthoDB" id="414698at2759"/>
<dbReference type="GO" id="GO:0005634">
    <property type="term" value="C:nucleus"/>
    <property type="evidence" value="ECO:0007669"/>
    <property type="project" value="TreeGrafter"/>
</dbReference>
<dbReference type="VEuPathDB" id="FungiDB:P170DRAFT_430692"/>
<dbReference type="EMBL" id="MSFO01000010">
    <property type="protein sequence ID" value="PLB43652.1"/>
    <property type="molecule type" value="Genomic_DNA"/>
</dbReference>
<name>A0A2I2FSQ6_9EURO</name>
<reference evidence="3 4" key="1">
    <citation type="submission" date="2016-12" db="EMBL/GenBank/DDBJ databases">
        <title>The genomes of Aspergillus section Nigri reveals drivers in fungal speciation.</title>
        <authorList>
            <consortium name="DOE Joint Genome Institute"/>
            <person name="Vesth T.C."/>
            <person name="Nybo J."/>
            <person name="Theobald S."/>
            <person name="Brandl J."/>
            <person name="Frisvad J.C."/>
            <person name="Nielsen K.F."/>
            <person name="Lyhne E.K."/>
            <person name="Kogle M.E."/>
            <person name="Kuo A."/>
            <person name="Riley R."/>
            <person name="Clum A."/>
            <person name="Nolan M."/>
            <person name="Lipzen A."/>
            <person name="Salamov A."/>
            <person name="Henrissat B."/>
            <person name="Wiebenga A."/>
            <person name="De Vries R.P."/>
            <person name="Grigoriev I.V."/>
            <person name="Mortensen U.H."/>
            <person name="Andersen M.R."/>
            <person name="Baker S.E."/>
        </authorList>
    </citation>
    <scope>NUCLEOTIDE SEQUENCE [LARGE SCALE GENOMIC DNA]</scope>
    <source>
        <strain evidence="3 4">IBT 23096</strain>
    </source>
</reference>
<keyword evidence="1" id="KW-0378">Hydrolase</keyword>
<dbReference type="Pfam" id="PF03959">
    <property type="entry name" value="FSH1"/>
    <property type="match status" value="1"/>
</dbReference>
<dbReference type="Proteomes" id="UP000234275">
    <property type="component" value="Unassembled WGS sequence"/>
</dbReference>
<accession>A0A2I2FSQ6</accession>
<dbReference type="InterPro" id="IPR005645">
    <property type="entry name" value="FSH-like_dom"/>
</dbReference>
<sequence>MRFLCFHGRGTTSQILESQIAALRHELDNSVHTYDFVEGTIPAPLAPGMFVGHSPHWFTFGKLICKQELRAFFPARQTYFDYFSVESAESVRKALEDLSSFVEAEGPYDGIMAFSMGASLAATYLIQQAIRHPEKHLPFKCAVFLSGANPIDPVGLEHDQVRLLNAEGDGDQLLAGFPTAHIWGRADMAYCRGSEALFALCDPKERTVFLHEEGHAVPAARAKDELLASVRVIRRTIGRAVMAA</sequence>
<dbReference type="RefSeq" id="XP_024698954.1">
    <property type="nucleotide sequence ID" value="XM_024847969.1"/>
</dbReference>
<dbReference type="GO" id="GO:0019748">
    <property type="term" value="P:secondary metabolic process"/>
    <property type="evidence" value="ECO:0007669"/>
    <property type="project" value="TreeGrafter"/>
</dbReference>
<proteinExistence type="predicted"/>
<dbReference type="Gene3D" id="3.40.50.1820">
    <property type="entry name" value="alpha/beta hydrolase"/>
    <property type="match status" value="1"/>
</dbReference>
<evidence type="ECO:0000313" key="3">
    <source>
        <dbReference type="EMBL" id="PLB43652.1"/>
    </source>
</evidence>
<organism evidence="3 4">
    <name type="scientific">Aspergillus steynii IBT 23096</name>
    <dbReference type="NCBI Taxonomy" id="1392250"/>
    <lineage>
        <taxon>Eukaryota</taxon>
        <taxon>Fungi</taxon>
        <taxon>Dikarya</taxon>
        <taxon>Ascomycota</taxon>
        <taxon>Pezizomycotina</taxon>
        <taxon>Eurotiomycetes</taxon>
        <taxon>Eurotiomycetidae</taxon>
        <taxon>Eurotiales</taxon>
        <taxon>Aspergillaceae</taxon>
        <taxon>Aspergillus</taxon>
        <taxon>Aspergillus subgen. Circumdati</taxon>
    </lineage>
</organism>
<evidence type="ECO:0000259" key="2">
    <source>
        <dbReference type="Pfam" id="PF03959"/>
    </source>
</evidence>
<keyword evidence="4" id="KW-1185">Reference proteome</keyword>
<dbReference type="GO" id="GO:0005737">
    <property type="term" value="C:cytoplasm"/>
    <property type="evidence" value="ECO:0007669"/>
    <property type="project" value="TreeGrafter"/>
</dbReference>
<dbReference type="InterPro" id="IPR029058">
    <property type="entry name" value="AB_hydrolase_fold"/>
</dbReference>
<dbReference type="InterPro" id="IPR050593">
    <property type="entry name" value="LovG"/>
</dbReference>
<dbReference type="GeneID" id="36555668"/>
<dbReference type="PANTHER" id="PTHR48070:SF6">
    <property type="entry name" value="ESTERASE OVCA2"/>
    <property type="match status" value="1"/>
</dbReference>